<keyword evidence="15" id="KW-1185">Reference proteome</keyword>
<dbReference type="AlphaFoldDB" id="A0A2N3NAR9"/>
<evidence type="ECO:0000256" key="9">
    <source>
        <dbReference type="ARBA" id="ARBA00047899"/>
    </source>
</evidence>
<dbReference type="InterPro" id="IPR031850">
    <property type="entry name" value="Fungal_KA1_dom"/>
</dbReference>
<feature type="compositionally biased region" description="Basic and acidic residues" evidence="12">
    <location>
        <begin position="572"/>
        <end position="583"/>
    </location>
</feature>
<protein>
    <recommendedName>
        <fullName evidence="2">non-specific serine/threonine protein kinase</fullName>
        <ecNumber evidence="2">2.7.11.1</ecNumber>
    </recommendedName>
</protein>
<sequence length="1249" mass="140660">MAAQPDPGWEELLTREVVSGLGSRLRRPSLQHLRKDQGAHGGGTASERLETINEDYVQEGIEDYSEEHVQDQIVTRDVRDCSPPKRRKPGRIFLHTKHRVRPINLPGPMEGLSTHGTNEIKSRVGPWILGDELGRGATGCVRLCRHRVTRQEAAVKILSKDTARLVQAASMIDIDSQEAVLPEEPSGERRIPVSIEREVAMLKLIQHPNIIKLYDIWENRRQIYLVLEYVDYGDLYQYITRNGHLSEVNAARLFRQLMSAVSYCHALKICHRDLKPENILVSSEGQIKIADFRMAALHQTTNHQLSTCCGSPHYIAPEVLAAMPYSGYLSDIWSMGVILFAVMTGQLPFSDDDTAIVIEKIKLGKYYLPNTLSSDAKDLITRILQTNPSQRITMEAMWHHPFVQKHALEDDYSEEYGQLSGVREALESRAVRPSEIDSQLVRQLRSLWHTFSEEELKVALASDEANDQKVFYHLLQQYRERQLENFDPDIAHAQSDYHHLRPSAWKERKITREFTNNNGDGLKKSVSRITVISSVADTDGDTINTYDPFNAQHTPIERRVSQISHARITVHRHQENSPQKEGDDSFLSNTSSPCYPSTRSNSPVALTESICKGFNAMPRIDETNSSLGSSPSPQKSPYSRSVGVRRKRGVNFSQLRVRQCQKKRGTDTRSLNRAAFSAEDLGTPRPDSDVLPATEGPPLRIIKQRSVAAAVDREAITNEEVRKVSLGLAQDCDEAFGNSLVIETSPADDRGNRRGSTPLALSLGGRYMVKDSTPPGAEPEWHDRPLPPLPLSIGASATSTGARSTEAEPSMIPTRDEDFGLQGKITSHMGRRSMPLLSEANNVRVTSEPQARTATSARNSRMFGAHEKRYRSDMQLRSHHNDVHNAPTKSGYLVHGNVEEGGFDYLSRADKTIRVVIPTPKTNHVGQNGSVSDDIHARSTTGRKLSSNASLTSPDMHSPGSANWVTGVGAKSRHSTFKSSFDDSEFSEWLASLDKDHPYYRISPPSGPRSEPSGCGTTRQISSFPDKLLQSDSSSEEFQPLVTNKTKKRKFDFKFWKQFRLKGESNVTVGEPEYDDRETLVKPKGQASEYGHYELSGNNLHIGDLAGQRNIETQHKWLARLFRVKPIVEHICLTLSHNKARQETMTIFQEWQKYGIEDLEVNEERNVIFARVSRQNYLRLREVSFSVEFIRAWEHGNPKPLCIVRFTQERGAASSLREVVRTIRGVFADRELILTNKQMAKRMIKTLNS</sequence>
<gene>
    <name evidence="14" type="ORF">jhhlp_004114</name>
</gene>
<feature type="compositionally biased region" description="Low complexity" evidence="12">
    <location>
        <begin position="625"/>
        <end position="642"/>
    </location>
</feature>
<dbReference type="InterPro" id="IPR011009">
    <property type="entry name" value="Kinase-like_dom_sf"/>
</dbReference>
<evidence type="ECO:0000313" key="15">
    <source>
        <dbReference type="Proteomes" id="UP000233524"/>
    </source>
</evidence>
<keyword evidence="8 11" id="KW-0067">ATP-binding</keyword>
<feature type="binding site" evidence="11">
    <location>
        <position position="156"/>
    </location>
    <ligand>
        <name>ATP</name>
        <dbReference type="ChEBI" id="CHEBI:30616"/>
    </ligand>
</feature>
<dbReference type="Proteomes" id="UP000233524">
    <property type="component" value="Unassembled WGS sequence"/>
</dbReference>
<evidence type="ECO:0000259" key="13">
    <source>
        <dbReference type="PROSITE" id="PS50011"/>
    </source>
</evidence>
<dbReference type="SMART" id="SM00220">
    <property type="entry name" value="S_TKc"/>
    <property type="match status" value="1"/>
</dbReference>
<dbReference type="FunFam" id="1.10.510.10:FF:000571">
    <property type="entry name" value="Maternal embryonic leucine zipper kinase"/>
    <property type="match status" value="1"/>
</dbReference>
<evidence type="ECO:0000256" key="11">
    <source>
        <dbReference type="PROSITE-ProRule" id="PRU10141"/>
    </source>
</evidence>
<keyword evidence="5" id="KW-0808">Transferase</keyword>
<evidence type="ECO:0000256" key="7">
    <source>
        <dbReference type="ARBA" id="ARBA00022777"/>
    </source>
</evidence>
<dbReference type="InterPro" id="IPR008271">
    <property type="entry name" value="Ser/Thr_kinase_AS"/>
</dbReference>
<feature type="compositionally biased region" description="Polar residues" evidence="12">
    <location>
        <begin position="938"/>
        <end position="964"/>
    </location>
</feature>
<feature type="region of interest" description="Disordered" evidence="12">
    <location>
        <begin position="622"/>
        <end position="645"/>
    </location>
</feature>
<dbReference type="PROSITE" id="PS50011">
    <property type="entry name" value="PROTEIN_KINASE_DOM"/>
    <property type="match status" value="1"/>
</dbReference>
<name>A0A2N3NAR9_9PEZI</name>
<evidence type="ECO:0000256" key="10">
    <source>
        <dbReference type="ARBA" id="ARBA00048679"/>
    </source>
</evidence>
<feature type="region of interest" description="Disordered" evidence="12">
    <location>
        <begin position="21"/>
        <end position="50"/>
    </location>
</feature>
<evidence type="ECO:0000256" key="6">
    <source>
        <dbReference type="ARBA" id="ARBA00022741"/>
    </source>
</evidence>
<comment type="similarity">
    <text evidence="1">Belongs to the protein kinase superfamily. CAMK Ser/Thr protein kinase family. NIM1 subfamily.</text>
</comment>
<feature type="region of interest" description="Disordered" evidence="12">
    <location>
        <begin position="658"/>
        <end position="695"/>
    </location>
</feature>
<evidence type="ECO:0000256" key="4">
    <source>
        <dbReference type="ARBA" id="ARBA00022553"/>
    </source>
</evidence>
<dbReference type="GO" id="GO:0004674">
    <property type="term" value="F:protein serine/threonine kinase activity"/>
    <property type="evidence" value="ECO:0007669"/>
    <property type="project" value="UniProtKB-KW"/>
</dbReference>
<dbReference type="EMBL" id="NLAX01000010">
    <property type="protein sequence ID" value="PKS09497.1"/>
    <property type="molecule type" value="Genomic_DNA"/>
</dbReference>
<keyword evidence="3" id="KW-0723">Serine/threonine-protein kinase</keyword>
<dbReference type="PANTHER" id="PTHR24346:SF110">
    <property type="entry name" value="NON-SPECIFIC SERINE_THREONINE PROTEIN KINASE"/>
    <property type="match status" value="1"/>
</dbReference>
<evidence type="ECO:0000256" key="2">
    <source>
        <dbReference type="ARBA" id="ARBA00012513"/>
    </source>
</evidence>
<accession>A0A2N3NAR9</accession>
<comment type="catalytic activity">
    <reaction evidence="10">
        <text>L-seryl-[protein] + ATP = O-phospho-L-seryl-[protein] + ADP + H(+)</text>
        <dbReference type="Rhea" id="RHEA:17989"/>
        <dbReference type="Rhea" id="RHEA-COMP:9863"/>
        <dbReference type="Rhea" id="RHEA-COMP:11604"/>
        <dbReference type="ChEBI" id="CHEBI:15378"/>
        <dbReference type="ChEBI" id="CHEBI:29999"/>
        <dbReference type="ChEBI" id="CHEBI:30616"/>
        <dbReference type="ChEBI" id="CHEBI:83421"/>
        <dbReference type="ChEBI" id="CHEBI:456216"/>
        <dbReference type="EC" id="2.7.11.1"/>
    </reaction>
</comment>
<dbReference type="EC" id="2.7.11.1" evidence="2"/>
<organism evidence="14 15">
    <name type="scientific">Lomentospora prolificans</name>
    <dbReference type="NCBI Taxonomy" id="41688"/>
    <lineage>
        <taxon>Eukaryota</taxon>
        <taxon>Fungi</taxon>
        <taxon>Dikarya</taxon>
        <taxon>Ascomycota</taxon>
        <taxon>Pezizomycotina</taxon>
        <taxon>Sordariomycetes</taxon>
        <taxon>Hypocreomycetidae</taxon>
        <taxon>Microascales</taxon>
        <taxon>Microascaceae</taxon>
        <taxon>Lomentospora</taxon>
    </lineage>
</organism>
<dbReference type="VEuPathDB" id="FungiDB:jhhlp_004114"/>
<evidence type="ECO:0000256" key="1">
    <source>
        <dbReference type="ARBA" id="ARBA00010791"/>
    </source>
</evidence>
<dbReference type="OrthoDB" id="504170at2759"/>
<dbReference type="InParanoid" id="A0A2N3NAR9"/>
<dbReference type="InterPro" id="IPR000719">
    <property type="entry name" value="Prot_kinase_dom"/>
</dbReference>
<proteinExistence type="inferred from homology"/>
<feature type="region of interest" description="Disordered" evidence="12">
    <location>
        <begin position="920"/>
        <end position="965"/>
    </location>
</feature>
<evidence type="ECO:0000256" key="12">
    <source>
        <dbReference type="SAM" id="MobiDB-lite"/>
    </source>
</evidence>
<evidence type="ECO:0000256" key="3">
    <source>
        <dbReference type="ARBA" id="ARBA00022527"/>
    </source>
</evidence>
<dbReference type="GO" id="GO:0035556">
    <property type="term" value="P:intracellular signal transduction"/>
    <property type="evidence" value="ECO:0007669"/>
    <property type="project" value="TreeGrafter"/>
</dbReference>
<feature type="region of interest" description="Disordered" evidence="12">
    <location>
        <begin position="997"/>
        <end position="1032"/>
    </location>
</feature>
<reference evidence="14 15" key="1">
    <citation type="journal article" date="2017" name="G3 (Bethesda)">
        <title>First Draft Genome Sequence of the Pathogenic Fungus Lomentospora prolificans (Formerly Scedosporium prolificans).</title>
        <authorList>
            <person name="Luo R."/>
            <person name="Zimin A."/>
            <person name="Workman R."/>
            <person name="Fan Y."/>
            <person name="Pertea G."/>
            <person name="Grossman N."/>
            <person name="Wear M.P."/>
            <person name="Jia B."/>
            <person name="Miller H."/>
            <person name="Casadevall A."/>
            <person name="Timp W."/>
            <person name="Zhang S.X."/>
            <person name="Salzberg S.L."/>
        </authorList>
    </citation>
    <scope>NUCLEOTIDE SEQUENCE [LARGE SCALE GENOMIC DNA]</scope>
    <source>
        <strain evidence="14 15">JHH-5317</strain>
    </source>
</reference>
<feature type="region of interest" description="Disordered" evidence="12">
    <location>
        <begin position="795"/>
        <end position="818"/>
    </location>
</feature>
<feature type="region of interest" description="Disordered" evidence="12">
    <location>
        <begin position="571"/>
        <end position="602"/>
    </location>
</feature>
<dbReference type="PANTHER" id="PTHR24346">
    <property type="entry name" value="MAP/MICROTUBULE AFFINITY-REGULATING KINASE"/>
    <property type="match status" value="1"/>
</dbReference>
<evidence type="ECO:0000256" key="8">
    <source>
        <dbReference type="ARBA" id="ARBA00022840"/>
    </source>
</evidence>
<dbReference type="Gene3D" id="1.10.510.10">
    <property type="entry name" value="Transferase(Phosphotransferase) domain 1"/>
    <property type="match status" value="1"/>
</dbReference>
<dbReference type="Gene3D" id="3.30.310.220">
    <property type="entry name" value="Fungal kinase associated-1 domain"/>
    <property type="match status" value="1"/>
</dbReference>
<comment type="catalytic activity">
    <reaction evidence="9">
        <text>L-threonyl-[protein] + ATP = O-phospho-L-threonyl-[protein] + ADP + H(+)</text>
        <dbReference type="Rhea" id="RHEA:46608"/>
        <dbReference type="Rhea" id="RHEA-COMP:11060"/>
        <dbReference type="Rhea" id="RHEA-COMP:11605"/>
        <dbReference type="ChEBI" id="CHEBI:15378"/>
        <dbReference type="ChEBI" id="CHEBI:30013"/>
        <dbReference type="ChEBI" id="CHEBI:30616"/>
        <dbReference type="ChEBI" id="CHEBI:61977"/>
        <dbReference type="ChEBI" id="CHEBI:456216"/>
        <dbReference type="EC" id="2.7.11.1"/>
    </reaction>
</comment>
<dbReference type="Pfam" id="PF00069">
    <property type="entry name" value="Pkinase"/>
    <property type="match status" value="1"/>
</dbReference>
<dbReference type="InterPro" id="IPR043024">
    <property type="entry name" value="KA1_sf_fungal"/>
</dbReference>
<keyword evidence="6 11" id="KW-0547">Nucleotide-binding</keyword>
<dbReference type="PROSITE" id="PS00108">
    <property type="entry name" value="PROTEIN_KINASE_ST"/>
    <property type="match status" value="1"/>
</dbReference>
<feature type="compositionally biased region" description="Polar residues" evidence="12">
    <location>
        <begin position="920"/>
        <end position="931"/>
    </location>
</feature>
<evidence type="ECO:0000256" key="5">
    <source>
        <dbReference type="ARBA" id="ARBA00022679"/>
    </source>
</evidence>
<dbReference type="GO" id="GO:0005524">
    <property type="term" value="F:ATP binding"/>
    <property type="evidence" value="ECO:0007669"/>
    <property type="project" value="UniProtKB-UniRule"/>
</dbReference>
<keyword evidence="7" id="KW-0418">Kinase</keyword>
<keyword evidence="4" id="KW-0597">Phosphoprotein</keyword>
<evidence type="ECO:0000313" key="14">
    <source>
        <dbReference type="EMBL" id="PKS09497.1"/>
    </source>
</evidence>
<dbReference type="STRING" id="41688.A0A2N3NAR9"/>
<comment type="caution">
    <text evidence="14">The sequence shown here is derived from an EMBL/GenBank/DDBJ whole genome shotgun (WGS) entry which is preliminary data.</text>
</comment>
<dbReference type="PROSITE" id="PS00107">
    <property type="entry name" value="PROTEIN_KINASE_ATP"/>
    <property type="match status" value="1"/>
</dbReference>
<feature type="domain" description="Protein kinase" evidence="13">
    <location>
        <begin position="127"/>
        <end position="403"/>
    </location>
</feature>
<dbReference type="SUPFAM" id="SSF56112">
    <property type="entry name" value="Protein kinase-like (PK-like)"/>
    <property type="match status" value="1"/>
</dbReference>
<feature type="compositionally biased region" description="Polar residues" evidence="12">
    <location>
        <begin position="586"/>
        <end position="602"/>
    </location>
</feature>
<dbReference type="GO" id="GO:0005938">
    <property type="term" value="C:cell cortex"/>
    <property type="evidence" value="ECO:0007669"/>
    <property type="project" value="UniProtKB-ARBA"/>
</dbReference>
<dbReference type="Pfam" id="PF16797">
    <property type="entry name" value="Fungal_KA1"/>
    <property type="match status" value="1"/>
</dbReference>
<dbReference type="InterPro" id="IPR017441">
    <property type="entry name" value="Protein_kinase_ATP_BS"/>
</dbReference>